<evidence type="ECO:0000313" key="2">
    <source>
        <dbReference type="EMBL" id="PND34683.1"/>
    </source>
</evidence>
<feature type="domain" description="Rhodanese" evidence="1">
    <location>
        <begin position="277"/>
        <end position="477"/>
    </location>
</feature>
<keyword evidence="2" id="KW-0808">Transferase</keyword>
<protein>
    <submittedName>
        <fullName evidence="2">Sulfurtransferase</fullName>
    </submittedName>
</protein>
<keyword evidence="3" id="KW-1185">Reference proteome</keyword>
<dbReference type="InterPro" id="IPR001763">
    <property type="entry name" value="Rhodanese-like_dom"/>
</dbReference>
<dbReference type="SUPFAM" id="SSF52821">
    <property type="entry name" value="Rhodanese/Cell cycle control phosphatase"/>
    <property type="match status" value="4"/>
</dbReference>
<dbReference type="PANTHER" id="PTHR43031:SF16">
    <property type="entry name" value="OXIDOREDUCTASE"/>
    <property type="match status" value="1"/>
</dbReference>
<evidence type="ECO:0000313" key="3">
    <source>
        <dbReference type="Proteomes" id="UP000235994"/>
    </source>
</evidence>
<dbReference type="SMART" id="SM00450">
    <property type="entry name" value="RHOD"/>
    <property type="match status" value="4"/>
</dbReference>
<gene>
    <name evidence="2" type="ORF">C1I89_10940</name>
</gene>
<feature type="domain" description="Rhodanese" evidence="1">
    <location>
        <begin position="17"/>
        <end position="108"/>
    </location>
</feature>
<dbReference type="EMBL" id="POQS01000002">
    <property type="protein sequence ID" value="PND34683.1"/>
    <property type="molecule type" value="Genomic_DNA"/>
</dbReference>
<dbReference type="PANTHER" id="PTHR43031">
    <property type="entry name" value="FAD-DEPENDENT OXIDOREDUCTASE"/>
    <property type="match status" value="1"/>
</dbReference>
<dbReference type="InterPro" id="IPR036873">
    <property type="entry name" value="Rhodanese-like_dom_sf"/>
</dbReference>
<dbReference type="AlphaFoldDB" id="A0A2N8KMJ7"/>
<name>A0A2N8KMJ7_9BURK</name>
<feature type="domain" description="Rhodanese" evidence="1">
    <location>
        <begin position="141"/>
        <end position="232"/>
    </location>
</feature>
<evidence type="ECO:0000259" key="1">
    <source>
        <dbReference type="PROSITE" id="PS50206"/>
    </source>
</evidence>
<reference evidence="2 3" key="1">
    <citation type="submission" date="2018-01" db="EMBL/GenBank/DDBJ databases">
        <title>The draft genome of an aniline degradation strain ANB-1.</title>
        <authorList>
            <person name="Zhang L."/>
            <person name="Jiang J."/>
        </authorList>
    </citation>
    <scope>NUCLEOTIDE SEQUENCE [LARGE SCALE GENOMIC DNA]</scope>
    <source>
        <strain evidence="2 3">ANB-1</strain>
    </source>
</reference>
<dbReference type="GO" id="GO:0004792">
    <property type="term" value="F:thiosulfate-cyanide sulfurtransferase activity"/>
    <property type="evidence" value="ECO:0007669"/>
    <property type="project" value="InterPro"/>
</dbReference>
<dbReference type="PROSITE" id="PS00380">
    <property type="entry name" value="RHODANESE_1"/>
    <property type="match status" value="1"/>
</dbReference>
<dbReference type="Proteomes" id="UP000235994">
    <property type="component" value="Unassembled WGS sequence"/>
</dbReference>
<dbReference type="Pfam" id="PF00581">
    <property type="entry name" value="Rhodanese"/>
    <property type="match status" value="4"/>
</dbReference>
<accession>A0A2N8KMJ7</accession>
<sequence length="530" mass="57673">MVEESVSAAWLKQCLESGAECAVIDPREEGAHSVSPHLFHAVNLPLSQLELRAPRLFPRRDVPIVVAGGGDELDRRAQRRLRELGYTGAVLLEGGSPAWGELGLPLFTGFNTASKAFGEYVEHGCGTPSISADELRAMLAAGRRVVIMDSRTPAEHRRATIPGSVSTPGAELVLRYAELAQDTETTLVVNCAGRTRSIIGAQSLINAGVPNPVYALRNGTMGWSLAGHQVETQSSRRAPEPGAGTLDVARRRAAAIRERFRIGEIDAAAYQRQRDGGQRSVYLFDVRSQEEFETGHLPQAVHAPGGQLVQATDTYVAVRNARIVLYDPHGVRDVMTASWLRQMGHDDVLTLRADTVDAAGLISGPQAQIVVGLDGVQPRWLTPAEAARGLGEYEIIDLSSYRDYRAGHLPGARWLTRSRLADALRPLPPGRPLLLVSPDGVLAELGYADVAGQTDRDVHVLQGGMTRWRMEGLPLEEGEGRPLHEPDDAFVKPFEAKDREAAMRAYLGWEVGLLDAVQHHPAVHFNLYKA</sequence>
<dbReference type="InterPro" id="IPR001307">
    <property type="entry name" value="Thiosulphate_STrfase_CS"/>
</dbReference>
<dbReference type="CDD" id="cd01534">
    <property type="entry name" value="4RHOD_Repeat_3"/>
    <property type="match status" value="1"/>
</dbReference>
<comment type="caution">
    <text evidence="2">The sequence shown here is derived from an EMBL/GenBank/DDBJ whole genome shotgun (WGS) entry which is preliminary data.</text>
</comment>
<proteinExistence type="predicted"/>
<dbReference type="PROSITE" id="PS50206">
    <property type="entry name" value="RHODANESE_3"/>
    <property type="match status" value="3"/>
</dbReference>
<dbReference type="RefSeq" id="WP_102772743.1">
    <property type="nucleotide sequence ID" value="NZ_POQS01000002.1"/>
</dbReference>
<dbReference type="Gene3D" id="3.40.250.10">
    <property type="entry name" value="Rhodanese-like domain"/>
    <property type="match status" value="4"/>
</dbReference>
<dbReference type="InterPro" id="IPR050229">
    <property type="entry name" value="GlpE_sulfurtransferase"/>
</dbReference>
<organism evidence="2 3">
    <name type="scientific">Achromobacter pulmonis</name>
    <dbReference type="NCBI Taxonomy" id="1389932"/>
    <lineage>
        <taxon>Bacteria</taxon>
        <taxon>Pseudomonadati</taxon>
        <taxon>Pseudomonadota</taxon>
        <taxon>Betaproteobacteria</taxon>
        <taxon>Burkholderiales</taxon>
        <taxon>Alcaligenaceae</taxon>
        <taxon>Achromobacter</taxon>
    </lineage>
</organism>